<protein>
    <submittedName>
        <fullName evidence="10">M56 family metallopeptidase</fullName>
    </submittedName>
</protein>
<evidence type="ECO:0000313" key="10">
    <source>
        <dbReference type="EMBL" id="TKA06677.1"/>
    </source>
</evidence>
<evidence type="ECO:0000256" key="7">
    <source>
        <dbReference type="SAM" id="MobiDB-lite"/>
    </source>
</evidence>
<keyword evidence="8" id="KW-0472">Membrane</keyword>
<dbReference type="OrthoDB" id="3541294at2"/>
<keyword evidence="8" id="KW-0812">Transmembrane</keyword>
<evidence type="ECO:0000256" key="1">
    <source>
        <dbReference type="ARBA" id="ARBA00022670"/>
    </source>
</evidence>
<feature type="region of interest" description="Disordered" evidence="7">
    <location>
        <begin position="306"/>
        <end position="337"/>
    </location>
</feature>
<evidence type="ECO:0000256" key="4">
    <source>
        <dbReference type="ARBA" id="ARBA00022833"/>
    </source>
</evidence>
<keyword evidence="5 6" id="KW-0482">Metalloprotease</keyword>
<evidence type="ECO:0000259" key="9">
    <source>
        <dbReference type="Pfam" id="PF01435"/>
    </source>
</evidence>
<keyword evidence="3 6" id="KW-0378">Hydrolase</keyword>
<dbReference type="GO" id="GO:0006508">
    <property type="term" value="P:proteolysis"/>
    <property type="evidence" value="ECO:0007669"/>
    <property type="project" value="UniProtKB-KW"/>
</dbReference>
<evidence type="ECO:0000256" key="8">
    <source>
        <dbReference type="SAM" id="Phobius"/>
    </source>
</evidence>
<evidence type="ECO:0000256" key="3">
    <source>
        <dbReference type="ARBA" id="ARBA00022801"/>
    </source>
</evidence>
<dbReference type="RefSeq" id="WP_136727139.1">
    <property type="nucleotide sequence ID" value="NZ_SUMC01000035.1"/>
</dbReference>
<keyword evidence="2" id="KW-0479">Metal-binding</keyword>
<dbReference type="PANTHER" id="PTHR34978:SF3">
    <property type="entry name" value="SLR0241 PROTEIN"/>
    <property type="match status" value="1"/>
</dbReference>
<accession>A0A4U0SET7</accession>
<feature type="compositionally biased region" description="Basic residues" evidence="7">
    <location>
        <begin position="308"/>
        <end position="331"/>
    </location>
</feature>
<keyword evidence="8" id="KW-1133">Transmembrane helix</keyword>
<keyword evidence="11" id="KW-1185">Reference proteome</keyword>
<dbReference type="CDD" id="cd07326">
    <property type="entry name" value="M56_BlaR1_MecR1_like"/>
    <property type="match status" value="1"/>
</dbReference>
<keyword evidence="1 6" id="KW-0645">Protease</keyword>
<dbReference type="EMBL" id="SUMC01000035">
    <property type="protein sequence ID" value="TKA06677.1"/>
    <property type="molecule type" value="Genomic_DNA"/>
</dbReference>
<evidence type="ECO:0000256" key="2">
    <source>
        <dbReference type="ARBA" id="ARBA00022723"/>
    </source>
</evidence>
<dbReference type="Gene3D" id="3.30.2010.10">
    <property type="entry name" value="Metalloproteases ('zincins'), catalytic domain"/>
    <property type="match status" value="1"/>
</dbReference>
<evidence type="ECO:0000256" key="6">
    <source>
        <dbReference type="RuleBase" id="RU003983"/>
    </source>
</evidence>
<proteinExistence type="inferred from homology"/>
<dbReference type="GO" id="GO:0004222">
    <property type="term" value="F:metalloendopeptidase activity"/>
    <property type="evidence" value="ECO:0007669"/>
    <property type="project" value="InterPro"/>
</dbReference>
<feature type="transmembrane region" description="Helical" evidence="8">
    <location>
        <begin position="84"/>
        <end position="105"/>
    </location>
</feature>
<comment type="similarity">
    <text evidence="6">Belongs to the peptidase M48 family.</text>
</comment>
<comment type="caution">
    <text evidence="10">The sequence shown here is derived from an EMBL/GenBank/DDBJ whole genome shotgun (WGS) entry which is preliminary data.</text>
</comment>
<dbReference type="AlphaFoldDB" id="A0A4U0SET7"/>
<reference evidence="10 11" key="1">
    <citation type="submission" date="2019-04" db="EMBL/GenBank/DDBJ databases">
        <title>Streptomyces oryziradicis sp. nov., a novel actinomycete isolated from rhizosphere soil of rice (Oryza sativa L.).</title>
        <authorList>
            <person name="Li C."/>
        </authorList>
    </citation>
    <scope>NUCLEOTIDE SEQUENCE [LARGE SCALE GENOMIC DNA]</scope>
    <source>
        <strain evidence="10 11">NEAU-C40</strain>
    </source>
</reference>
<dbReference type="GO" id="GO:0046872">
    <property type="term" value="F:metal ion binding"/>
    <property type="evidence" value="ECO:0007669"/>
    <property type="project" value="UniProtKB-KW"/>
</dbReference>
<dbReference type="InterPro" id="IPR001915">
    <property type="entry name" value="Peptidase_M48"/>
</dbReference>
<dbReference type="InterPro" id="IPR052173">
    <property type="entry name" value="Beta-lactam_resp_regulator"/>
</dbReference>
<evidence type="ECO:0000313" key="11">
    <source>
        <dbReference type="Proteomes" id="UP000305778"/>
    </source>
</evidence>
<keyword evidence="4 6" id="KW-0862">Zinc</keyword>
<feature type="transmembrane region" description="Helical" evidence="8">
    <location>
        <begin position="30"/>
        <end position="54"/>
    </location>
</feature>
<dbReference type="Proteomes" id="UP000305778">
    <property type="component" value="Unassembled WGS sequence"/>
</dbReference>
<organism evidence="10 11">
    <name type="scientific">Actinacidiphila oryziradicis</name>
    <dbReference type="NCBI Taxonomy" id="2571141"/>
    <lineage>
        <taxon>Bacteria</taxon>
        <taxon>Bacillati</taxon>
        <taxon>Actinomycetota</taxon>
        <taxon>Actinomycetes</taxon>
        <taxon>Kitasatosporales</taxon>
        <taxon>Streptomycetaceae</taxon>
        <taxon>Actinacidiphila</taxon>
    </lineage>
</organism>
<comment type="cofactor">
    <cofactor evidence="6">
        <name>Zn(2+)</name>
        <dbReference type="ChEBI" id="CHEBI:29105"/>
    </cofactor>
    <text evidence="6">Binds 1 zinc ion per subunit.</text>
</comment>
<feature type="domain" description="Peptidase M48" evidence="9">
    <location>
        <begin position="129"/>
        <end position="184"/>
    </location>
</feature>
<gene>
    <name evidence="10" type="ORF">FCI23_30300</name>
</gene>
<evidence type="ECO:0000256" key="5">
    <source>
        <dbReference type="ARBA" id="ARBA00023049"/>
    </source>
</evidence>
<dbReference type="PANTHER" id="PTHR34978">
    <property type="entry name" value="POSSIBLE SENSOR-TRANSDUCER PROTEIN BLAR"/>
    <property type="match status" value="1"/>
</dbReference>
<dbReference type="Pfam" id="PF01435">
    <property type="entry name" value="Peptidase_M48"/>
    <property type="match status" value="1"/>
</dbReference>
<sequence>MRIAVYIPLLVSMVLGPAASWAGRRLPPRVATWLLTCAGVVAAGAWTTSLALLAFTRVGQIPLVAAEGPWSAGVLAAIDPVSWTVALVCGLVLLASVLALVVVSWRRVRVLVGARRECRELSVAGDLAVLDDPVPAAFALPGSPGRVVVSSGMLRALAADERRALLAHERAHLRHRHHLFLLVLQLAAAVHPLLRPLARAGAFAAERWADEEAAAEVGDRPLVARAVARAALAVKRAPQPALAVTGGPVPQRVQALMAPPAPMRRGLVTVFGAVMLACCLSVAEATHDTEELFETAMQAQAVGAHLPQGHHRPHDHHRPHLHRTHLRRPHLTHLAGG</sequence>
<name>A0A4U0SET7_9ACTN</name>